<dbReference type="PANTHER" id="PTHR43060:SF15">
    <property type="entry name" value="3-HYDROXYISOBUTYRATE DEHYDROGENASE-LIKE 1, MITOCHONDRIAL-RELATED"/>
    <property type="match status" value="1"/>
</dbReference>
<sequence>MTVSVGVIGLGPMGLSLAQRLQETGFDVVATSRREQTRREARAQGVRTAESPAEVSRWLRERGGKSVLLTSLPGGPVVRQALLGEHGAITDGDHFVVVDTSTCAPADSRALAAELRARGCPAVDAPVSGGPTAARAGTLSVMAGGDAEDLSAAEEVLQAVAARLVVCGGPGAGQVAKACNQLVVTANIAVVAEALVTAKALGADPAAVREALLGGYAASRILELHGERMLNRDFSLGAAARTQFKDIGIIRELTDGVADNQVFEAAARIMQELVESGGSELDHSAAVQVVERRTGVSLAD</sequence>
<keyword evidence="3" id="KW-0520">NAD</keyword>
<evidence type="ECO:0000313" key="8">
    <source>
        <dbReference type="Proteomes" id="UP000031419"/>
    </source>
</evidence>
<comment type="similarity">
    <text evidence="1">Belongs to the HIBADH-related family.</text>
</comment>
<dbReference type="SUPFAM" id="SSF51735">
    <property type="entry name" value="NAD(P)-binding Rossmann-fold domains"/>
    <property type="match status" value="1"/>
</dbReference>
<dbReference type="SUPFAM" id="SSF48179">
    <property type="entry name" value="6-phosphogluconate dehydrogenase C-terminal domain-like"/>
    <property type="match status" value="1"/>
</dbReference>
<proteinExistence type="inferred from homology"/>
<dbReference type="InterPro" id="IPR015815">
    <property type="entry name" value="HIBADH-related"/>
</dbReference>
<evidence type="ECO:0000256" key="2">
    <source>
        <dbReference type="ARBA" id="ARBA00023002"/>
    </source>
</evidence>
<dbReference type="eggNOG" id="COG2084">
    <property type="taxonomic scope" value="Bacteria"/>
</dbReference>
<dbReference type="PIRSF" id="PIRSF000103">
    <property type="entry name" value="HIBADH"/>
    <property type="match status" value="1"/>
</dbReference>
<dbReference type="Proteomes" id="UP000031419">
    <property type="component" value="Unassembled WGS sequence"/>
</dbReference>
<evidence type="ECO:0000259" key="5">
    <source>
        <dbReference type="Pfam" id="PF03446"/>
    </source>
</evidence>
<dbReference type="InterPro" id="IPR013328">
    <property type="entry name" value="6PGD_dom2"/>
</dbReference>
<dbReference type="STRING" id="28042.GU90_00670"/>
<dbReference type="GO" id="GO:0051287">
    <property type="term" value="F:NAD binding"/>
    <property type="evidence" value="ECO:0007669"/>
    <property type="project" value="InterPro"/>
</dbReference>
<dbReference type="InterPro" id="IPR006115">
    <property type="entry name" value="6PGDH_NADP-bd"/>
</dbReference>
<dbReference type="Pfam" id="PF14833">
    <property type="entry name" value="NAD_binding_11"/>
    <property type="match status" value="1"/>
</dbReference>
<comment type="caution">
    <text evidence="7">The sequence shown here is derived from an EMBL/GenBank/DDBJ whole genome shotgun (WGS) entry which is preliminary data.</text>
</comment>
<dbReference type="GO" id="GO:0016491">
    <property type="term" value="F:oxidoreductase activity"/>
    <property type="evidence" value="ECO:0007669"/>
    <property type="project" value="UniProtKB-KW"/>
</dbReference>
<accession>A0A073B3B4</accession>
<feature type="active site" evidence="4">
    <location>
        <position position="177"/>
    </location>
</feature>
<dbReference type="GO" id="GO:0050661">
    <property type="term" value="F:NADP binding"/>
    <property type="evidence" value="ECO:0007669"/>
    <property type="project" value="InterPro"/>
</dbReference>
<dbReference type="EMBL" id="JNVU01000003">
    <property type="protein sequence ID" value="KEI46051.1"/>
    <property type="molecule type" value="Genomic_DNA"/>
</dbReference>
<dbReference type="InterPro" id="IPR036291">
    <property type="entry name" value="NAD(P)-bd_dom_sf"/>
</dbReference>
<dbReference type="PANTHER" id="PTHR43060">
    <property type="entry name" value="3-HYDROXYISOBUTYRATE DEHYDROGENASE-LIKE 1, MITOCHONDRIAL-RELATED"/>
    <property type="match status" value="1"/>
</dbReference>
<dbReference type="OrthoDB" id="3185659at2"/>
<feature type="domain" description="6-phosphogluconate dehydrogenase NADP-binding" evidence="5">
    <location>
        <begin position="5"/>
        <end position="168"/>
    </location>
</feature>
<evidence type="ECO:0000313" key="7">
    <source>
        <dbReference type="EMBL" id="KEI46051.1"/>
    </source>
</evidence>
<keyword evidence="2" id="KW-0560">Oxidoreductase</keyword>
<evidence type="ECO:0000256" key="4">
    <source>
        <dbReference type="PIRSR" id="PIRSR000103-1"/>
    </source>
</evidence>
<dbReference type="Gene3D" id="1.10.1040.10">
    <property type="entry name" value="N-(1-d-carboxylethyl)-l-norvaline Dehydrogenase, domain 2"/>
    <property type="match status" value="1"/>
</dbReference>
<evidence type="ECO:0000256" key="3">
    <source>
        <dbReference type="ARBA" id="ARBA00023027"/>
    </source>
</evidence>
<dbReference type="InterPro" id="IPR008927">
    <property type="entry name" value="6-PGluconate_DH-like_C_sf"/>
</dbReference>
<dbReference type="RefSeq" id="WP_029721830.1">
    <property type="nucleotide sequence ID" value="NZ_JAJUIW010000019.1"/>
</dbReference>
<evidence type="ECO:0000256" key="1">
    <source>
        <dbReference type="ARBA" id="ARBA00009080"/>
    </source>
</evidence>
<dbReference type="Pfam" id="PF03446">
    <property type="entry name" value="NAD_binding_2"/>
    <property type="match status" value="1"/>
</dbReference>
<dbReference type="Gene3D" id="3.40.50.720">
    <property type="entry name" value="NAD(P)-binding Rossmann-like Domain"/>
    <property type="match status" value="1"/>
</dbReference>
<feature type="domain" description="3-hydroxyisobutyrate dehydrogenase-like NAD-binding" evidence="6">
    <location>
        <begin position="171"/>
        <end position="289"/>
    </location>
</feature>
<dbReference type="AlphaFoldDB" id="A0A073B3B4"/>
<keyword evidence="8" id="KW-1185">Reference proteome</keyword>
<evidence type="ECO:0000259" key="6">
    <source>
        <dbReference type="Pfam" id="PF14833"/>
    </source>
</evidence>
<gene>
    <name evidence="7" type="ORF">GU90_00670</name>
</gene>
<name>A0A073B3B4_9PSEU</name>
<organism evidence="7 8">
    <name type="scientific">Saccharopolyspora rectivirgula</name>
    <dbReference type="NCBI Taxonomy" id="28042"/>
    <lineage>
        <taxon>Bacteria</taxon>
        <taxon>Bacillati</taxon>
        <taxon>Actinomycetota</taxon>
        <taxon>Actinomycetes</taxon>
        <taxon>Pseudonocardiales</taxon>
        <taxon>Pseudonocardiaceae</taxon>
        <taxon>Saccharopolyspora</taxon>
    </lineage>
</organism>
<protein>
    <submittedName>
        <fullName evidence="7">2-hydroxy-3-oxopropionate reductase</fullName>
    </submittedName>
</protein>
<dbReference type="InterPro" id="IPR029154">
    <property type="entry name" value="HIBADH-like_NADP-bd"/>
</dbReference>
<reference evidence="7 8" key="1">
    <citation type="submission" date="2014-06" db="EMBL/GenBank/DDBJ databases">
        <title>Saccharopolyspora rectivirgula DSM-43113 Genome sequencing.</title>
        <authorList>
            <person name="Barrera C."/>
            <person name="Millon L."/>
            <person name="Rognon B."/>
            <person name="Zaugg C."/>
            <person name="Monod M."/>
        </authorList>
    </citation>
    <scope>NUCLEOTIDE SEQUENCE [LARGE SCALE GENOMIC DNA]</scope>
    <source>
        <strain evidence="7 8">DSM 43113</strain>
    </source>
</reference>